<comment type="caution">
    <text evidence="1">The sequence shown here is derived from an EMBL/GenBank/DDBJ whole genome shotgun (WGS) entry which is preliminary data.</text>
</comment>
<dbReference type="Proteomes" id="UP001201273">
    <property type="component" value="Unassembled WGS sequence"/>
</dbReference>
<dbReference type="RefSeq" id="WP_233053469.1">
    <property type="nucleotide sequence ID" value="NZ_JAIMJA010000013.1"/>
</dbReference>
<name>A0ABS8WEM7_9GAMM</name>
<dbReference type="EMBL" id="JAIMJA010000013">
    <property type="protein sequence ID" value="MCE2595805.1"/>
    <property type="molecule type" value="Genomic_DNA"/>
</dbReference>
<reference evidence="1 2" key="1">
    <citation type="journal article" date="2022" name="Environ. Microbiol. Rep.">
        <title>Eco-phylogenetic analyses reveal divergent evolution of vitamin B12 metabolism in the marine bacterial family 'Psychromonadaceae'.</title>
        <authorList>
            <person name="Jin X."/>
            <person name="Yang Y."/>
            <person name="Cao H."/>
            <person name="Gao B."/>
            <person name="Zhao Z."/>
        </authorList>
    </citation>
    <scope>NUCLEOTIDE SEQUENCE [LARGE SCALE GENOMIC DNA]</scope>
    <source>
        <strain evidence="1 2">MKS20</strain>
    </source>
</reference>
<protein>
    <submittedName>
        <fullName evidence="1">Uncharacterized protein</fullName>
    </submittedName>
</protein>
<evidence type="ECO:0000313" key="2">
    <source>
        <dbReference type="Proteomes" id="UP001201273"/>
    </source>
</evidence>
<organism evidence="1 2">
    <name type="scientific">Motilimonas cestriensis</name>
    <dbReference type="NCBI Taxonomy" id="2742685"/>
    <lineage>
        <taxon>Bacteria</taxon>
        <taxon>Pseudomonadati</taxon>
        <taxon>Pseudomonadota</taxon>
        <taxon>Gammaproteobacteria</taxon>
        <taxon>Alteromonadales</taxon>
        <taxon>Alteromonadales genera incertae sedis</taxon>
        <taxon>Motilimonas</taxon>
    </lineage>
</organism>
<gene>
    <name evidence="1" type="ORF">K6Y31_13415</name>
</gene>
<keyword evidence="2" id="KW-1185">Reference proteome</keyword>
<proteinExistence type="predicted"/>
<accession>A0ABS8WEM7</accession>
<evidence type="ECO:0000313" key="1">
    <source>
        <dbReference type="EMBL" id="MCE2595805.1"/>
    </source>
</evidence>
<sequence>MREENEIALSEFERSLSRPTMLSDPCQEYGEDCLGKILAKSDQQLSGVDYSILFNTNLPCGKNTETMYFLPASIDYLSGLPAEHAEMLEEWLGFIVKNIPDIESLNLMNSFISLLAIMFESVTSSYDVVSMGDEECGEKGWGISHFEYVRGSLIVCGLVQELSRTRQGKMIAKGFIEHLLGRNDEAANQWLIEIASECEEEIDIFLSTEQFDKLLLD</sequence>